<gene>
    <name evidence="2" type="ORF">SYN_02291</name>
</gene>
<sequence length="106" mass="11809">MLTEKGSLPVGIEYAGKVHREFEIREQRVRDLVAVYDNPETAKRAEMNDAFMGLCILAGQVVSLGSLPAEAITPELLLDMAQEDFNELSAAAKRLEERRKSFRGEA</sequence>
<dbReference type="InParanoid" id="Q2LQS1"/>
<dbReference type="eggNOG" id="ENOG5033CXG">
    <property type="taxonomic scope" value="Bacteria"/>
</dbReference>
<name>Q2LQS1_SYNAS</name>
<reference evidence="2 3" key="1">
    <citation type="journal article" date="2007" name="Proc. Natl. Acad. Sci. U.S.A.">
        <title>The genome of Syntrophus aciditrophicus: life at the thermodynamic limit of microbial growth.</title>
        <authorList>
            <person name="McInerney M.J."/>
            <person name="Rohlin L."/>
            <person name="Mouttaki H."/>
            <person name="Kim U."/>
            <person name="Krupp R.S."/>
            <person name="Rios-Hernandez L."/>
            <person name="Sieber J."/>
            <person name="Struchtemeyer C.G."/>
            <person name="Bhattacharyya A."/>
            <person name="Campbell J.W."/>
            <person name="Gunsalus R.P."/>
        </authorList>
    </citation>
    <scope>NUCLEOTIDE SEQUENCE [LARGE SCALE GENOMIC DNA]</scope>
    <source>
        <strain evidence="2 3">SB</strain>
    </source>
</reference>
<dbReference type="EMBL" id="CP000252">
    <property type="protein sequence ID" value="ABC76435.1"/>
    <property type="molecule type" value="Genomic_DNA"/>
</dbReference>
<dbReference type="AlphaFoldDB" id="Q2LQS1"/>
<evidence type="ECO:0000313" key="3">
    <source>
        <dbReference type="Proteomes" id="UP000001933"/>
    </source>
</evidence>
<feature type="coiled-coil region" evidence="1">
    <location>
        <begin position="78"/>
        <end position="105"/>
    </location>
</feature>
<dbReference type="STRING" id="56780.SYN_02291"/>
<dbReference type="Pfam" id="PF10109">
    <property type="entry name" value="Phage_TAC_7"/>
    <property type="match status" value="1"/>
</dbReference>
<proteinExistence type="predicted"/>
<dbReference type="OrthoDB" id="9802230at2"/>
<accession>Q2LQS1</accession>
<dbReference type="Proteomes" id="UP000001933">
    <property type="component" value="Chromosome"/>
</dbReference>
<organism evidence="2 3">
    <name type="scientific">Syntrophus aciditrophicus (strain SB)</name>
    <dbReference type="NCBI Taxonomy" id="56780"/>
    <lineage>
        <taxon>Bacteria</taxon>
        <taxon>Pseudomonadati</taxon>
        <taxon>Thermodesulfobacteriota</taxon>
        <taxon>Syntrophia</taxon>
        <taxon>Syntrophales</taxon>
        <taxon>Syntrophaceae</taxon>
        <taxon>Syntrophus</taxon>
    </lineage>
</organism>
<dbReference type="KEGG" id="sat:SYN_02291"/>
<protein>
    <submittedName>
        <fullName evidence="2">Phage protein</fullName>
    </submittedName>
</protein>
<evidence type="ECO:0000313" key="2">
    <source>
        <dbReference type="EMBL" id="ABC76435.1"/>
    </source>
</evidence>
<dbReference type="HOGENOM" id="CLU_2221886_0_0_7"/>
<dbReference type="DNASU" id="3885292"/>
<evidence type="ECO:0000256" key="1">
    <source>
        <dbReference type="SAM" id="Coils"/>
    </source>
</evidence>
<keyword evidence="1" id="KW-0175">Coiled coil</keyword>
<keyword evidence="3" id="KW-1185">Reference proteome</keyword>
<dbReference type="RefSeq" id="WP_011416469.1">
    <property type="nucleotide sequence ID" value="NC_007759.1"/>
</dbReference>
<dbReference type="InterPro" id="IPR019289">
    <property type="entry name" value="Phage_tail_E/E"/>
</dbReference>